<feature type="transmembrane region" description="Helical" evidence="1">
    <location>
        <begin position="44"/>
        <end position="66"/>
    </location>
</feature>
<evidence type="ECO:0000313" key="2">
    <source>
        <dbReference type="EMBL" id="MCD8740888.1"/>
    </source>
</evidence>
<dbReference type="InterPro" id="IPR029062">
    <property type="entry name" value="Class_I_gatase-like"/>
</dbReference>
<keyword evidence="1" id="KW-0812">Transmembrane</keyword>
<keyword evidence="3" id="KW-1185">Reference proteome</keyword>
<comment type="caution">
    <text evidence="2">The sequence shown here is derived from an EMBL/GenBank/DDBJ whole genome shotgun (WGS) entry which is preliminary data.</text>
</comment>
<evidence type="ECO:0000313" key="3">
    <source>
        <dbReference type="Proteomes" id="UP001199919"/>
    </source>
</evidence>
<keyword evidence="1" id="KW-1133">Transmembrane helix</keyword>
<dbReference type="EMBL" id="JAJPWV010000003">
    <property type="protein sequence ID" value="MCD8740888.1"/>
    <property type="molecule type" value="Genomic_DNA"/>
</dbReference>
<dbReference type="SUPFAM" id="SSF52317">
    <property type="entry name" value="Class I glutamine amidotransferase-like"/>
    <property type="match status" value="1"/>
</dbReference>
<dbReference type="SUPFAM" id="SSF53300">
    <property type="entry name" value="vWA-like"/>
    <property type="match status" value="1"/>
</dbReference>
<organism evidence="2 3">
    <name type="scientific">Mucilaginibacter roseus</name>
    <dbReference type="NCBI Taxonomy" id="1528868"/>
    <lineage>
        <taxon>Bacteria</taxon>
        <taxon>Pseudomonadati</taxon>
        <taxon>Bacteroidota</taxon>
        <taxon>Sphingobacteriia</taxon>
        <taxon>Sphingobacteriales</taxon>
        <taxon>Sphingobacteriaceae</taxon>
        <taxon>Mucilaginibacter</taxon>
    </lineage>
</organism>
<feature type="transmembrane region" description="Helical" evidence="1">
    <location>
        <begin position="12"/>
        <end position="32"/>
    </location>
</feature>
<gene>
    <name evidence="2" type="ORF">LT679_09775</name>
</gene>
<dbReference type="RefSeq" id="WP_232177286.1">
    <property type="nucleotide sequence ID" value="NZ_JAJPWV010000003.1"/>
</dbReference>
<reference evidence="2 3" key="1">
    <citation type="submission" date="2021-12" db="EMBL/GenBank/DDBJ databases">
        <title>Mucilaginibacter roseus genome.</title>
        <authorList>
            <person name="Ferreira J.R."/>
            <person name="Newman J.D."/>
        </authorList>
    </citation>
    <scope>NUCLEOTIDE SEQUENCE [LARGE SCALE GENOMIC DNA]</scope>
    <source>
        <strain evidence="2 3">LMG 28454</strain>
    </source>
</reference>
<evidence type="ECO:0008006" key="4">
    <source>
        <dbReference type="Google" id="ProtNLM"/>
    </source>
</evidence>
<name>A0ABS8U5W0_9SPHI</name>
<proteinExistence type="predicted"/>
<evidence type="ECO:0000256" key="1">
    <source>
        <dbReference type="SAM" id="Phobius"/>
    </source>
</evidence>
<protein>
    <recommendedName>
        <fullName evidence="4">VWA domain-containing protein</fullName>
    </recommendedName>
</protein>
<dbReference type="InterPro" id="IPR036465">
    <property type="entry name" value="vWFA_dom_sf"/>
</dbReference>
<keyword evidence="1" id="KW-0472">Membrane</keyword>
<dbReference type="PANTHER" id="PTHR37947:SF1">
    <property type="entry name" value="BLL2462 PROTEIN"/>
    <property type="match status" value="1"/>
</dbReference>
<sequence>MLFLFSITWGDVSGWWAPVCVLAGLLYAWLLYRQPVNISKTHRYVLFTLRALAVAIIAFLLLSPLVQSVTYKPEKPLVLILQDNSGSVKQYAKSISSSLSQLKQQLGDDYDVQEFNFDSGLHSGLAAIYNGRQTDISSALKQLNDRFVNRNVGAVVLASDGIFNRGADPRYEARNFKANFYTVALGDTTHRRDLLISNVNYNKTAFLGNDFEVEILASAYQSNGEIMRLTITDDGRQVYNQAVQVKGNAFRQMVPVKLNANKKGLHKFSVNLAPLSNEVTTVNNSETFYIDVLDARQKILLVYQNVHPDIAVIKNAIEVNRNYEVKTVLLTDLAAVKPADYNLLILFQLPASAQGIQRFVSNANLPIWYTVGAQTDVTALNASQQVVNISTDRSEMQEVFAQPADNFSAFTLSDSTRQKITRMPPLLAPFGNYGNKAAAGILFKQRIGNVTTSYPLLAFAAQGNRRTAVLTGEGLWRWKLAEYATFENNNALNELMSQSVQYLTANADRQQFRAYPAKAVFDEGEDVLINAELYNDALELINTPDARISIKDVRGRNLSFLFSRIGQSYGLNAGALPPTEYSYTATAKVGNRIFTASGKFTVKRVDIEARQTVANHQLLSDLARQSGAEMLQPADLGKLPDLIKKNESVKTVVYEDKHYNELVDVKWVFGVILFLISAEWFIRKREGEV</sequence>
<dbReference type="PANTHER" id="PTHR37947">
    <property type="entry name" value="BLL2462 PROTEIN"/>
    <property type="match status" value="1"/>
</dbReference>
<dbReference type="Gene3D" id="3.40.50.410">
    <property type="entry name" value="von Willebrand factor, type A domain"/>
    <property type="match status" value="1"/>
</dbReference>
<dbReference type="Proteomes" id="UP001199919">
    <property type="component" value="Unassembled WGS sequence"/>
</dbReference>
<accession>A0ABS8U5W0</accession>